<keyword evidence="2" id="KW-1133">Transmembrane helix</keyword>
<feature type="compositionally biased region" description="Basic and acidic residues" evidence="1">
    <location>
        <begin position="567"/>
        <end position="638"/>
    </location>
</feature>
<feature type="region of interest" description="Disordered" evidence="1">
    <location>
        <begin position="475"/>
        <end position="496"/>
    </location>
</feature>
<dbReference type="Pfam" id="PF13349">
    <property type="entry name" value="DUF4097"/>
    <property type="match status" value="1"/>
</dbReference>
<feature type="compositionally biased region" description="Low complexity" evidence="1">
    <location>
        <begin position="555"/>
        <end position="566"/>
    </location>
</feature>
<dbReference type="eggNOG" id="COG3595">
    <property type="taxonomic scope" value="Bacteria"/>
</dbReference>
<dbReference type="OrthoDB" id="127291at2"/>
<dbReference type="HOGENOM" id="CLU_506025_0_0_0"/>
<feature type="region of interest" description="Disordered" evidence="1">
    <location>
        <begin position="1"/>
        <end position="29"/>
    </location>
</feature>
<evidence type="ECO:0000256" key="2">
    <source>
        <dbReference type="SAM" id="Phobius"/>
    </source>
</evidence>
<evidence type="ECO:0000256" key="1">
    <source>
        <dbReference type="SAM" id="MobiDB-lite"/>
    </source>
</evidence>
<evidence type="ECO:0000313" key="4">
    <source>
        <dbReference type="EMBL" id="ADV83909.1"/>
    </source>
</evidence>
<keyword evidence="5" id="KW-1185">Reference proteome</keyword>
<feature type="compositionally biased region" description="Pro residues" evidence="1">
    <location>
        <begin position="1"/>
        <end position="15"/>
    </location>
</feature>
<keyword evidence="2" id="KW-0472">Membrane</keyword>
<dbReference type="PANTHER" id="PTHR34094:SF1">
    <property type="entry name" value="PROTEIN FAM185A"/>
    <property type="match status" value="1"/>
</dbReference>
<feature type="domain" description="DUF4097" evidence="3">
    <location>
        <begin position="194"/>
        <end position="507"/>
    </location>
</feature>
<feature type="transmembrane region" description="Helical" evidence="2">
    <location>
        <begin position="127"/>
        <end position="149"/>
    </location>
</feature>
<proteinExistence type="predicted"/>
<dbReference type="KEGG" id="tsa:AciPR4_3151"/>
<feature type="transmembrane region" description="Helical" evidence="2">
    <location>
        <begin position="64"/>
        <end position="85"/>
    </location>
</feature>
<name>E8V6V7_TERSS</name>
<reference evidence="4 5" key="1">
    <citation type="journal article" date="2012" name="Stand. Genomic Sci.">
        <title>Complete genome sequence of Terriglobus saanensis type strain SP1PR4(T), an Acidobacteria from tundra soil.</title>
        <authorList>
            <person name="Rawat S.R."/>
            <person name="Mannisto M.K."/>
            <person name="Starovoytov V."/>
            <person name="Goodwin L."/>
            <person name="Nolan M."/>
            <person name="Hauser L."/>
            <person name="Land M."/>
            <person name="Davenport K.W."/>
            <person name="Woyke T."/>
            <person name="Haggblom M.M."/>
        </authorList>
    </citation>
    <scope>NUCLEOTIDE SEQUENCE</scope>
    <source>
        <strain evidence="5">ATCC BAA-1853 / DSM 23119 / SP1PR4</strain>
    </source>
</reference>
<feature type="transmembrane region" description="Helical" evidence="2">
    <location>
        <begin position="97"/>
        <end position="115"/>
    </location>
</feature>
<dbReference type="RefSeq" id="WP_013569640.1">
    <property type="nucleotide sequence ID" value="NC_014963.1"/>
</dbReference>
<feature type="region of interest" description="Disordered" evidence="1">
    <location>
        <begin position="548"/>
        <end position="638"/>
    </location>
</feature>
<sequence length="638" mass="68813">MATPPYNPNIPPPNDPRNDPRWQRAQSKAWQAQARASRDAWKAQARAQKDQWRAYRRSLRRTSLVGPLLLVAIGVVFLLVHSGRVSMPNLASWYAEWWPGLLIVIGLFMFAEWGIARARRASDAPPLRYQLGAGFSFVVALLIIAGIAASEAKEHSFDFSDMKINGEDWDHFAGSKHENDPAPIVRALAAGSILTIDNARGDVAVTGLSDDGQLHLTAHNEVYSQNDDDAQDKLKQLEARIATTGDTMSITIPTIDSGHSDITAQVPAGTQITVNANRGDVHVSNIKANVTVTANHGDIDLKGITGAVIAHINQSSSALAIASITGPVTVEGRGDEINLSDIAGKVNVKADFFGGGHMQHIRDAVMFQSSKITFSLARLDGEVNIDGTDDFNVQQAVGPVTVDTKNRNINLTRVSGDLTVQNKNGEVEIGAAAPLGAVRVDNHNGSVHLSIPDRAGFTVQADTTDGEVHSDFSLASRSSENAGSLSGTVGGGGHAIRLTTTHGDIALRRADLAPLPPVPPAMPVLRMPEPPAPPVLTQSADPERALAEAKEAVKQAEQQMRQAQQEANREREQALKDANKQREDALREASKAREEALNEARKAREDGLREARKAREDALREAAKAREEARRNAHSDNQ</sequence>
<dbReference type="InterPro" id="IPR025164">
    <property type="entry name" value="Toastrack_DUF4097"/>
</dbReference>
<dbReference type="EMBL" id="CP002467">
    <property type="protein sequence ID" value="ADV83909.1"/>
    <property type="molecule type" value="Genomic_DNA"/>
</dbReference>
<accession>E8V6V7</accession>
<dbReference type="AlphaFoldDB" id="E8V6V7"/>
<dbReference type="Proteomes" id="UP000006844">
    <property type="component" value="Chromosome"/>
</dbReference>
<protein>
    <recommendedName>
        <fullName evidence="3">DUF4097 domain-containing protein</fullName>
    </recommendedName>
</protein>
<evidence type="ECO:0000259" key="3">
    <source>
        <dbReference type="Pfam" id="PF13349"/>
    </source>
</evidence>
<keyword evidence="2" id="KW-0812">Transmembrane</keyword>
<dbReference type="CDD" id="cd06503">
    <property type="entry name" value="ATP-synt_Fo_b"/>
    <property type="match status" value="1"/>
</dbReference>
<gene>
    <name evidence="4" type="ordered locus">AciPR4_3151</name>
</gene>
<dbReference type="PANTHER" id="PTHR34094">
    <property type="match status" value="1"/>
</dbReference>
<evidence type="ECO:0000313" key="5">
    <source>
        <dbReference type="Proteomes" id="UP000006844"/>
    </source>
</evidence>
<dbReference type="STRING" id="401053.AciPR4_3151"/>
<organism evidence="4 5">
    <name type="scientific">Terriglobus saanensis (strain ATCC BAA-1853 / DSM 23119 / SP1PR4)</name>
    <dbReference type="NCBI Taxonomy" id="401053"/>
    <lineage>
        <taxon>Bacteria</taxon>
        <taxon>Pseudomonadati</taxon>
        <taxon>Acidobacteriota</taxon>
        <taxon>Terriglobia</taxon>
        <taxon>Terriglobales</taxon>
        <taxon>Acidobacteriaceae</taxon>
        <taxon>Terriglobus</taxon>
    </lineage>
</organism>